<comment type="caution">
    <text evidence="1">The sequence shown here is derived from an EMBL/GenBank/DDBJ whole genome shotgun (WGS) entry which is preliminary data.</text>
</comment>
<reference evidence="1" key="1">
    <citation type="submission" date="2020-05" db="EMBL/GenBank/DDBJ databases">
        <title>Large-scale comparative analyses of tick genomes elucidate their genetic diversity and vector capacities.</title>
        <authorList>
            <person name="Jia N."/>
            <person name="Wang J."/>
            <person name="Shi W."/>
            <person name="Du L."/>
            <person name="Sun Y."/>
            <person name="Zhan W."/>
            <person name="Jiang J."/>
            <person name="Wang Q."/>
            <person name="Zhang B."/>
            <person name="Ji P."/>
            <person name="Sakyi L.B."/>
            <person name="Cui X."/>
            <person name="Yuan T."/>
            <person name="Jiang B."/>
            <person name="Yang W."/>
            <person name="Lam T.T.-Y."/>
            <person name="Chang Q."/>
            <person name="Ding S."/>
            <person name="Wang X."/>
            <person name="Zhu J."/>
            <person name="Ruan X."/>
            <person name="Zhao L."/>
            <person name="Wei J."/>
            <person name="Que T."/>
            <person name="Du C."/>
            <person name="Cheng J."/>
            <person name="Dai P."/>
            <person name="Han X."/>
            <person name="Huang E."/>
            <person name="Gao Y."/>
            <person name="Liu J."/>
            <person name="Shao H."/>
            <person name="Ye R."/>
            <person name="Li L."/>
            <person name="Wei W."/>
            <person name="Wang X."/>
            <person name="Wang C."/>
            <person name="Yang T."/>
            <person name="Huo Q."/>
            <person name="Li W."/>
            <person name="Guo W."/>
            <person name="Chen H."/>
            <person name="Zhou L."/>
            <person name="Ni X."/>
            <person name="Tian J."/>
            <person name="Zhou Y."/>
            <person name="Sheng Y."/>
            <person name="Liu T."/>
            <person name="Pan Y."/>
            <person name="Xia L."/>
            <person name="Li J."/>
            <person name="Zhao F."/>
            <person name="Cao W."/>
        </authorList>
    </citation>
    <scope>NUCLEOTIDE SEQUENCE</scope>
    <source>
        <strain evidence="1">Hyas-2018</strain>
    </source>
</reference>
<dbReference type="Proteomes" id="UP000821845">
    <property type="component" value="Chromosome 1"/>
</dbReference>
<gene>
    <name evidence="1" type="ORF">HPB50_023434</name>
</gene>
<dbReference type="EMBL" id="CM023481">
    <property type="protein sequence ID" value="KAH6948323.1"/>
    <property type="molecule type" value="Genomic_DNA"/>
</dbReference>
<accession>A0ACB7TMW0</accession>
<proteinExistence type="predicted"/>
<protein>
    <submittedName>
        <fullName evidence="1">Uncharacterized protein</fullName>
    </submittedName>
</protein>
<name>A0ACB7TMW0_HYAAI</name>
<sequence>MAPPLRLSTAEVKAQKTRATPCRLLIFDSLRHAATLYLSAGHRHVIVLFRVDPRHTQRNLFHLLPRNVAQGIPTETKGSADARTSGFPKHHRSRDSVASREPLGVSHTKTLGAKESPWVRREGSRLDRDIAGSTLTARQTKVERWRQRNRRALRDDTAARNRFTPRIHVTR</sequence>
<evidence type="ECO:0000313" key="2">
    <source>
        <dbReference type="Proteomes" id="UP000821845"/>
    </source>
</evidence>
<organism evidence="1 2">
    <name type="scientific">Hyalomma asiaticum</name>
    <name type="common">Tick</name>
    <dbReference type="NCBI Taxonomy" id="266040"/>
    <lineage>
        <taxon>Eukaryota</taxon>
        <taxon>Metazoa</taxon>
        <taxon>Ecdysozoa</taxon>
        <taxon>Arthropoda</taxon>
        <taxon>Chelicerata</taxon>
        <taxon>Arachnida</taxon>
        <taxon>Acari</taxon>
        <taxon>Parasitiformes</taxon>
        <taxon>Ixodida</taxon>
        <taxon>Ixodoidea</taxon>
        <taxon>Ixodidae</taxon>
        <taxon>Hyalomminae</taxon>
        <taxon>Hyalomma</taxon>
    </lineage>
</organism>
<evidence type="ECO:0000313" key="1">
    <source>
        <dbReference type="EMBL" id="KAH6948323.1"/>
    </source>
</evidence>
<keyword evidence="2" id="KW-1185">Reference proteome</keyword>